<dbReference type="EMBL" id="JAYMYR010000007">
    <property type="protein sequence ID" value="KAK7353285.1"/>
    <property type="molecule type" value="Genomic_DNA"/>
</dbReference>
<dbReference type="Proteomes" id="UP001374584">
    <property type="component" value="Unassembled WGS sequence"/>
</dbReference>
<reference evidence="1 2" key="1">
    <citation type="submission" date="2024-01" db="EMBL/GenBank/DDBJ databases">
        <title>The genomes of 5 underutilized Papilionoideae crops provide insights into root nodulation and disease resistanc.</title>
        <authorList>
            <person name="Jiang F."/>
        </authorList>
    </citation>
    <scope>NUCLEOTIDE SEQUENCE [LARGE SCALE GENOMIC DNA]</scope>
    <source>
        <strain evidence="1">JINMINGXINNONG_FW02</strain>
        <tissue evidence="1">Leaves</tissue>
    </source>
</reference>
<protein>
    <submittedName>
        <fullName evidence="1">Uncharacterized protein</fullName>
    </submittedName>
</protein>
<comment type="caution">
    <text evidence="1">The sequence shown here is derived from an EMBL/GenBank/DDBJ whole genome shotgun (WGS) entry which is preliminary data.</text>
</comment>
<name>A0AAN9QWQ1_PHACN</name>
<accession>A0AAN9QWQ1</accession>
<proteinExistence type="predicted"/>
<evidence type="ECO:0000313" key="2">
    <source>
        <dbReference type="Proteomes" id="UP001374584"/>
    </source>
</evidence>
<organism evidence="1 2">
    <name type="scientific">Phaseolus coccineus</name>
    <name type="common">Scarlet runner bean</name>
    <name type="synonym">Phaseolus multiflorus</name>
    <dbReference type="NCBI Taxonomy" id="3886"/>
    <lineage>
        <taxon>Eukaryota</taxon>
        <taxon>Viridiplantae</taxon>
        <taxon>Streptophyta</taxon>
        <taxon>Embryophyta</taxon>
        <taxon>Tracheophyta</taxon>
        <taxon>Spermatophyta</taxon>
        <taxon>Magnoliopsida</taxon>
        <taxon>eudicotyledons</taxon>
        <taxon>Gunneridae</taxon>
        <taxon>Pentapetalae</taxon>
        <taxon>rosids</taxon>
        <taxon>fabids</taxon>
        <taxon>Fabales</taxon>
        <taxon>Fabaceae</taxon>
        <taxon>Papilionoideae</taxon>
        <taxon>50 kb inversion clade</taxon>
        <taxon>NPAAA clade</taxon>
        <taxon>indigoferoid/millettioid clade</taxon>
        <taxon>Phaseoleae</taxon>
        <taxon>Phaseolus</taxon>
    </lineage>
</organism>
<evidence type="ECO:0000313" key="1">
    <source>
        <dbReference type="EMBL" id="KAK7353285.1"/>
    </source>
</evidence>
<keyword evidence="2" id="KW-1185">Reference proteome</keyword>
<gene>
    <name evidence="1" type="ORF">VNO80_18729</name>
</gene>
<sequence>MDTGSQYSVLMGVAFGEPSRKTSNTGCNFVYDIAQRRTKTSLKNKADLLHKRKQGLLPSLRSFPLSTESFPGSGALLL</sequence>
<dbReference type="AlphaFoldDB" id="A0AAN9QWQ1"/>